<dbReference type="EMBL" id="CP013244">
    <property type="protein sequence ID" value="ANP46018.1"/>
    <property type="molecule type" value="Genomic_DNA"/>
</dbReference>
<dbReference type="OrthoDB" id="9770040at2"/>
<keyword evidence="1" id="KW-1133">Transmembrane helix</keyword>
<name>A0A1B1AHJ1_9PROT</name>
<dbReference type="STRING" id="1759059.ATE48_08845"/>
<keyword evidence="1" id="KW-0812">Transmembrane</keyword>
<feature type="transmembrane region" description="Helical" evidence="1">
    <location>
        <begin position="358"/>
        <end position="386"/>
    </location>
</feature>
<reference evidence="2 3" key="1">
    <citation type="submission" date="2015-11" db="EMBL/GenBank/DDBJ databases">
        <title>Whole-Genome Sequence of Candidatus Oderbacter manganicum from the National Park Lower Oder Valley, Germany.</title>
        <authorList>
            <person name="Braun B."/>
            <person name="Liere K."/>
            <person name="Szewzyk U."/>
        </authorList>
    </citation>
    <scope>NUCLEOTIDE SEQUENCE [LARGE SCALE GENOMIC DNA]</scope>
    <source>
        <strain evidence="2 3">OTSz_A_272</strain>
    </source>
</reference>
<dbReference type="RefSeq" id="WP_066770278.1">
    <property type="nucleotide sequence ID" value="NZ_CP013244.1"/>
</dbReference>
<feature type="transmembrane region" description="Helical" evidence="1">
    <location>
        <begin position="143"/>
        <end position="163"/>
    </location>
</feature>
<sequence length="399" mass="42494">MTTTTAERYRAYRGHPLFSMGFRPFFLLAALWAAFAVPIWIGANAGWLPAQHFTRDWHAHEMLFGYLSGVIAGFLLTAVPNWTGRLPVTGSPLVALVLLWCAGRAAMLVPSFAAAPFIDSAFIFVFALVVGREIVAGRNAKNLPVLILLTVLGSANVLSHLHAFEPELALLGERIGVAVVAMLVSLIGGRIVPSFTRNWMAKQKLKPEPAPAGWFDALVLATSAVALGLWAAAPHVFATGLALALAGALHFVRLARWRGWRTVAEPLVLILHLGYAWLALGLTLMGLAIVSSGAVPAASGLHALTAGAFGVMTLAVMTRASLGHVGQPLTATRRIAAIYVLVNLGALVRVISPMAPEIYTLLLAISALLWSGAFTWFVIVYAPLLLRARVEAGLRGAKA</sequence>
<dbReference type="Pfam" id="PF05940">
    <property type="entry name" value="NnrS"/>
    <property type="match status" value="1"/>
</dbReference>
<accession>A0A1B1AHJ1</accession>
<feature type="transmembrane region" description="Helical" evidence="1">
    <location>
        <begin position="175"/>
        <end position="192"/>
    </location>
</feature>
<feature type="transmembrane region" description="Helical" evidence="1">
    <location>
        <begin position="267"/>
        <end position="289"/>
    </location>
</feature>
<feature type="transmembrane region" description="Helical" evidence="1">
    <location>
        <begin position="213"/>
        <end position="231"/>
    </location>
</feature>
<evidence type="ECO:0008006" key="4">
    <source>
        <dbReference type="Google" id="ProtNLM"/>
    </source>
</evidence>
<dbReference type="InParanoid" id="A0A1B1AHJ1"/>
<gene>
    <name evidence="2" type="ORF">ATE48_08845</name>
</gene>
<protein>
    <recommendedName>
        <fullName evidence="4">Short-chain dehydrogenase</fullName>
    </recommendedName>
</protein>
<feature type="transmembrane region" description="Helical" evidence="1">
    <location>
        <begin position="63"/>
        <end position="79"/>
    </location>
</feature>
<evidence type="ECO:0000256" key="1">
    <source>
        <dbReference type="SAM" id="Phobius"/>
    </source>
</evidence>
<dbReference type="Proteomes" id="UP000092498">
    <property type="component" value="Chromosome"/>
</dbReference>
<keyword evidence="3" id="KW-1185">Reference proteome</keyword>
<organism evidence="2 3">
    <name type="scientific">Candidatus Viadribacter manganicus</name>
    <dbReference type="NCBI Taxonomy" id="1759059"/>
    <lineage>
        <taxon>Bacteria</taxon>
        <taxon>Pseudomonadati</taxon>
        <taxon>Pseudomonadota</taxon>
        <taxon>Alphaproteobacteria</taxon>
        <taxon>Hyphomonadales</taxon>
        <taxon>Hyphomonadaceae</taxon>
        <taxon>Candidatus Viadribacter</taxon>
    </lineage>
</organism>
<evidence type="ECO:0000313" key="2">
    <source>
        <dbReference type="EMBL" id="ANP46018.1"/>
    </source>
</evidence>
<dbReference type="KEGG" id="cbot:ATE48_08845"/>
<feature type="transmembrane region" description="Helical" evidence="1">
    <location>
        <begin position="112"/>
        <end position="131"/>
    </location>
</feature>
<feature type="transmembrane region" description="Helical" evidence="1">
    <location>
        <begin position="301"/>
        <end position="322"/>
    </location>
</feature>
<feature type="transmembrane region" description="Helical" evidence="1">
    <location>
        <begin position="86"/>
        <end position="106"/>
    </location>
</feature>
<dbReference type="InterPro" id="IPR010266">
    <property type="entry name" value="NnrS"/>
</dbReference>
<proteinExistence type="predicted"/>
<dbReference type="AlphaFoldDB" id="A0A1B1AHJ1"/>
<evidence type="ECO:0000313" key="3">
    <source>
        <dbReference type="Proteomes" id="UP000092498"/>
    </source>
</evidence>
<keyword evidence="1" id="KW-0472">Membrane</keyword>
<feature type="transmembrane region" description="Helical" evidence="1">
    <location>
        <begin position="21"/>
        <end position="43"/>
    </location>
</feature>
<feature type="transmembrane region" description="Helical" evidence="1">
    <location>
        <begin position="237"/>
        <end position="255"/>
    </location>
</feature>
<feature type="transmembrane region" description="Helical" evidence="1">
    <location>
        <begin position="334"/>
        <end position="352"/>
    </location>
</feature>